<evidence type="ECO:0000313" key="1">
    <source>
        <dbReference type="EMBL" id="RQO95979.1"/>
    </source>
</evidence>
<evidence type="ECO:0000313" key="2">
    <source>
        <dbReference type="Proteomes" id="UP000006729"/>
    </source>
</evidence>
<organism evidence="1 2">
    <name type="scientific">Populus trichocarpa</name>
    <name type="common">Western balsam poplar</name>
    <name type="synonym">Populus balsamifera subsp. trichocarpa</name>
    <dbReference type="NCBI Taxonomy" id="3694"/>
    <lineage>
        <taxon>Eukaryota</taxon>
        <taxon>Viridiplantae</taxon>
        <taxon>Streptophyta</taxon>
        <taxon>Embryophyta</taxon>
        <taxon>Tracheophyta</taxon>
        <taxon>Spermatophyta</taxon>
        <taxon>Magnoliopsida</taxon>
        <taxon>eudicotyledons</taxon>
        <taxon>Gunneridae</taxon>
        <taxon>Pentapetalae</taxon>
        <taxon>rosids</taxon>
        <taxon>fabids</taxon>
        <taxon>Malpighiales</taxon>
        <taxon>Salicaceae</taxon>
        <taxon>Saliceae</taxon>
        <taxon>Populus</taxon>
    </lineage>
</organism>
<accession>A0A3N7FKC9</accession>
<dbReference type="AlphaFoldDB" id="A0A3N7FKC9"/>
<dbReference type="STRING" id="3694.A0A3N7FKC9"/>
<name>A0A3N7FKC9_POPTR</name>
<proteinExistence type="predicted"/>
<dbReference type="Gramene" id="Potri.009G161001.1.v4.1">
    <property type="protein sequence ID" value="Potri.009G161001.1.v4.1"/>
    <property type="gene ID" value="Potri.009G161001.v4.1"/>
</dbReference>
<dbReference type="Proteomes" id="UP000006729">
    <property type="component" value="Chromosome 9"/>
</dbReference>
<sequence>MALVPTVPLSESPLFAEVDMDSDSSAPTVRASVVQATTVFYDTPATLEDQVLVLLLVGVQLKAERISGSIMLQPLLFLIRKTAPKTFSFCESYANGGGAYSVGIWRWINDSGF</sequence>
<reference evidence="1 2" key="1">
    <citation type="journal article" date="2006" name="Science">
        <title>The genome of black cottonwood, Populus trichocarpa (Torr. &amp; Gray).</title>
        <authorList>
            <person name="Tuskan G.A."/>
            <person name="Difazio S."/>
            <person name="Jansson S."/>
            <person name="Bohlmann J."/>
            <person name="Grigoriev I."/>
            <person name="Hellsten U."/>
            <person name="Putnam N."/>
            <person name="Ralph S."/>
            <person name="Rombauts S."/>
            <person name="Salamov A."/>
            <person name="Schein J."/>
            <person name="Sterck L."/>
            <person name="Aerts A."/>
            <person name="Bhalerao R.R."/>
            <person name="Bhalerao R.P."/>
            <person name="Blaudez D."/>
            <person name="Boerjan W."/>
            <person name="Brun A."/>
            <person name="Brunner A."/>
            <person name="Busov V."/>
            <person name="Campbell M."/>
            <person name="Carlson J."/>
            <person name="Chalot M."/>
            <person name="Chapman J."/>
            <person name="Chen G.L."/>
            <person name="Cooper D."/>
            <person name="Coutinho P.M."/>
            <person name="Couturier J."/>
            <person name="Covert S."/>
            <person name="Cronk Q."/>
            <person name="Cunningham R."/>
            <person name="Davis J."/>
            <person name="Degroeve S."/>
            <person name="Dejardin A."/>
            <person name="Depamphilis C."/>
            <person name="Detter J."/>
            <person name="Dirks B."/>
            <person name="Dubchak I."/>
            <person name="Duplessis S."/>
            <person name="Ehlting J."/>
            <person name="Ellis B."/>
            <person name="Gendler K."/>
            <person name="Goodstein D."/>
            <person name="Gribskov M."/>
            <person name="Grimwood J."/>
            <person name="Groover A."/>
            <person name="Gunter L."/>
            <person name="Hamberger B."/>
            <person name="Heinze B."/>
            <person name="Helariutta Y."/>
            <person name="Henrissat B."/>
            <person name="Holligan D."/>
            <person name="Holt R."/>
            <person name="Huang W."/>
            <person name="Islam-Faridi N."/>
            <person name="Jones S."/>
            <person name="Jones-Rhoades M."/>
            <person name="Jorgensen R."/>
            <person name="Joshi C."/>
            <person name="Kangasjarvi J."/>
            <person name="Karlsson J."/>
            <person name="Kelleher C."/>
            <person name="Kirkpatrick R."/>
            <person name="Kirst M."/>
            <person name="Kohler A."/>
            <person name="Kalluri U."/>
            <person name="Larimer F."/>
            <person name="Leebens-Mack J."/>
            <person name="Leple J.C."/>
            <person name="Locascio P."/>
            <person name="Lou Y."/>
            <person name="Lucas S."/>
            <person name="Martin F."/>
            <person name="Montanini B."/>
            <person name="Napoli C."/>
            <person name="Nelson D.R."/>
            <person name="Nelson C."/>
            <person name="Nieminen K."/>
            <person name="Nilsson O."/>
            <person name="Pereda V."/>
            <person name="Peter G."/>
            <person name="Philippe R."/>
            <person name="Pilate G."/>
            <person name="Poliakov A."/>
            <person name="Razumovskaya J."/>
            <person name="Richardson P."/>
            <person name="Rinaldi C."/>
            <person name="Ritland K."/>
            <person name="Rouze P."/>
            <person name="Ryaboy D."/>
            <person name="Schmutz J."/>
            <person name="Schrader J."/>
            <person name="Segerman B."/>
            <person name="Shin H."/>
            <person name="Siddiqui A."/>
            <person name="Sterky F."/>
            <person name="Terry A."/>
            <person name="Tsai C.J."/>
            <person name="Uberbacher E."/>
            <person name="Unneberg P."/>
            <person name="Vahala J."/>
            <person name="Wall K."/>
            <person name="Wessler S."/>
            <person name="Yang G."/>
            <person name="Yin T."/>
            <person name="Douglas C."/>
            <person name="Marra M."/>
            <person name="Sandberg G."/>
            <person name="Van de Peer Y."/>
            <person name="Rokhsar D."/>
        </authorList>
    </citation>
    <scope>NUCLEOTIDE SEQUENCE [LARGE SCALE GENOMIC DNA]</scope>
    <source>
        <strain evidence="2">cv. Nisqually</strain>
    </source>
</reference>
<keyword evidence="2" id="KW-1185">Reference proteome</keyword>
<dbReference type="InParanoid" id="A0A3N7FKC9"/>
<gene>
    <name evidence="1" type="ORF">POPTR_009G161001</name>
</gene>
<protein>
    <submittedName>
        <fullName evidence="1">Uncharacterized protein</fullName>
    </submittedName>
</protein>
<dbReference type="EMBL" id="CM009298">
    <property type="protein sequence ID" value="RQO95979.1"/>
    <property type="molecule type" value="Genomic_DNA"/>
</dbReference>